<accession>A0A941DHU4</accession>
<comment type="caution">
    <text evidence="1">The sequence shown here is derived from an EMBL/GenBank/DDBJ whole genome shotgun (WGS) entry which is preliminary data.</text>
</comment>
<dbReference type="Proteomes" id="UP000680158">
    <property type="component" value="Unassembled WGS sequence"/>
</dbReference>
<dbReference type="AlphaFoldDB" id="A0A941DHU4"/>
<sequence length="67" mass="6900">MDVSGIARSATTIADVGVRQEVSIAVLKKALDVSEESATALIEAIPNSNANVPNLPPNLGRNINTTA</sequence>
<name>A0A941DHU4_9BURK</name>
<dbReference type="RefSeq" id="WP_189344685.1">
    <property type="nucleotide sequence ID" value="NZ_JAGSPM010000015.1"/>
</dbReference>
<organism evidence="1 2">
    <name type="scientific">Undibacterium baiyunense</name>
    <dbReference type="NCBI Taxonomy" id="2828731"/>
    <lineage>
        <taxon>Bacteria</taxon>
        <taxon>Pseudomonadati</taxon>
        <taxon>Pseudomonadota</taxon>
        <taxon>Betaproteobacteria</taxon>
        <taxon>Burkholderiales</taxon>
        <taxon>Oxalobacteraceae</taxon>
        <taxon>Undibacterium</taxon>
    </lineage>
</organism>
<reference evidence="1 2" key="1">
    <citation type="submission" date="2021-04" db="EMBL/GenBank/DDBJ databases">
        <title>novel species isolated from subtropical streams in China.</title>
        <authorList>
            <person name="Lu H."/>
        </authorList>
    </citation>
    <scope>NUCLEOTIDE SEQUENCE [LARGE SCALE GENOMIC DNA]</scope>
    <source>
        <strain evidence="1 2">BYS107W</strain>
    </source>
</reference>
<evidence type="ECO:0000313" key="2">
    <source>
        <dbReference type="Proteomes" id="UP000680158"/>
    </source>
</evidence>
<gene>
    <name evidence="1" type="ORF">KDM92_17300</name>
</gene>
<keyword evidence="2" id="KW-1185">Reference proteome</keyword>
<dbReference type="InterPro" id="IPR025906">
    <property type="entry name" value="YjfB_motility"/>
</dbReference>
<dbReference type="EMBL" id="JAGSPM010000015">
    <property type="protein sequence ID" value="MBR7748345.1"/>
    <property type="molecule type" value="Genomic_DNA"/>
</dbReference>
<dbReference type="Pfam" id="PF14070">
    <property type="entry name" value="YjfB_motility"/>
    <property type="match status" value="1"/>
</dbReference>
<proteinExistence type="predicted"/>
<evidence type="ECO:0000313" key="1">
    <source>
        <dbReference type="EMBL" id="MBR7748345.1"/>
    </source>
</evidence>
<protein>
    <submittedName>
        <fullName evidence="1">YjfB family protein</fullName>
    </submittedName>
</protein>